<comment type="caution">
    <text evidence="2">The sequence shown here is derived from an EMBL/GenBank/DDBJ whole genome shotgun (WGS) entry which is preliminary data.</text>
</comment>
<dbReference type="Gene3D" id="1.10.720.30">
    <property type="entry name" value="SAP domain"/>
    <property type="match status" value="1"/>
</dbReference>
<sequence length="262" mass="29417">MDDDRTCQYGVEGKYGMNIAGLKKLCKEKDLIQSGTKLALVKRILEKDNGTNPEATAAVTKRPSHADPNRPAKKRRYIAPDLEKIYNRILKKIQMGKSSKKYESEHASKCHSSDVYNLIKEVIDKECFDKGLTCSNPLFALQIAKTALVCLSNNFSDILRPGYDIGNSLDSVAESLQDIVREALPEMSIDLRKETIQWIKNLESKLNKYWLAGFCGKTGMSNFMKTVEILEDYDGKHNGSNSTDSTQDSSNDSEDYKMPARA</sequence>
<dbReference type="EMBL" id="BLLK01000022">
    <property type="protein sequence ID" value="GFH46686.1"/>
    <property type="molecule type" value="Genomic_DNA"/>
</dbReference>
<evidence type="ECO:0000313" key="3">
    <source>
        <dbReference type="Proteomes" id="UP001054902"/>
    </source>
</evidence>
<evidence type="ECO:0008006" key="4">
    <source>
        <dbReference type="Google" id="ProtNLM"/>
    </source>
</evidence>
<gene>
    <name evidence="2" type="ORF">CTEN210_03160</name>
</gene>
<keyword evidence="3" id="KW-1185">Reference proteome</keyword>
<dbReference type="Proteomes" id="UP001054902">
    <property type="component" value="Unassembled WGS sequence"/>
</dbReference>
<feature type="compositionally biased region" description="Low complexity" evidence="1">
    <location>
        <begin position="240"/>
        <end position="250"/>
    </location>
</feature>
<protein>
    <recommendedName>
        <fullName evidence="4">SAP domain-containing protein</fullName>
    </recommendedName>
</protein>
<accession>A0AAD3CKR4</accession>
<dbReference type="AlphaFoldDB" id="A0AAD3CKR4"/>
<evidence type="ECO:0000313" key="2">
    <source>
        <dbReference type="EMBL" id="GFH46686.1"/>
    </source>
</evidence>
<feature type="region of interest" description="Disordered" evidence="1">
    <location>
        <begin position="52"/>
        <end position="73"/>
    </location>
</feature>
<proteinExistence type="predicted"/>
<feature type="region of interest" description="Disordered" evidence="1">
    <location>
        <begin position="236"/>
        <end position="262"/>
    </location>
</feature>
<organism evidence="2 3">
    <name type="scientific">Chaetoceros tenuissimus</name>
    <dbReference type="NCBI Taxonomy" id="426638"/>
    <lineage>
        <taxon>Eukaryota</taxon>
        <taxon>Sar</taxon>
        <taxon>Stramenopiles</taxon>
        <taxon>Ochrophyta</taxon>
        <taxon>Bacillariophyta</taxon>
        <taxon>Coscinodiscophyceae</taxon>
        <taxon>Chaetocerotophycidae</taxon>
        <taxon>Chaetocerotales</taxon>
        <taxon>Chaetocerotaceae</taxon>
        <taxon>Chaetoceros</taxon>
    </lineage>
</organism>
<reference evidence="2 3" key="1">
    <citation type="journal article" date="2021" name="Sci. Rep.">
        <title>The genome of the diatom Chaetoceros tenuissimus carries an ancient integrated fragment of an extant virus.</title>
        <authorList>
            <person name="Hongo Y."/>
            <person name="Kimura K."/>
            <person name="Takaki Y."/>
            <person name="Yoshida Y."/>
            <person name="Baba S."/>
            <person name="Kobayashi G."/>
            <person name="Nagasaki K."/>
            <person name="Hano T."/>
            <person name="Tomaru Y."/>
        </authorList>
    </citation>
    <scope>NUCLEOTIDE SEQUENCE [LARGE SCALE GENOMIC DNA]</scope>
    <source>
        <strain evidence="2 3">NIES-3715</strain>
    </source>
</reference>
<evidence type="ECO:0000256" key="1">
    <source>
        <dbReference type="SAM" id="MobiDB-lite"/>
    </source>
</evidence>
<dbReference type="InterPro" id="IPR036361">
    <property type="entry name" value="SAP_dom_sf"/>
</dbReference>
<name>A0AAD3CKR4_9STRA</name>